<dbReference type="eggNOG" id="ENOG502ZADS">
    <property type="taxonomic scope" value="Bacteria"/>
</dbReference>
<dbReference type="STRING" id="1026882.MAMP_00267"/>
<evidence type="ECO:0000313" key="3">
    <source>
        <dbReference type="Proteomes" id="UP000003544"/>
    </source>
</evidence>
<proteinExistence type="predicted"/>
<evidence type="ECO:0000313" key="2">
    <source>
        <dbReference type="EMBL" id="EGL53927.1"/>
    </source>
</evidence>
<evidence type="ECO:0000256" key="1">
    <source>
        <dbReference type="SAM" id="MobiDB-lite"/>
    </source>
</evidence>
<comment type="caution">
    <text evidence="2">The sequence shown here is derived from an EMBL/GenBank/DDBJ whole genome shotgun (WGS) entry which is preliminary data.</text>
</comment>
<dbReference type="AlphaFoldDB" id="F5T131"/>
<dbReference type="OrthoDB" id="7308176at2"/>
<feature type="region of interest" description="Disordered" evidence="1">
    <location>
        <begin position="1"/>
        <end position="34"/>
    </location>
</feature>
<keyword evidence="3" id="KW-1185">Reference proteome</keyword>
<reference evidence="2 3" key="1">
    <citation type="journal article" date="2011" name="J. Bacteriol.">
        <title>Draft genome sequence of Methylophaga aminisulfidivorans MP T.</title>
        <authorList>
            <person name="Han G.H."/>
            <person name="Kim W."/>
            <person name="Chun J."/>
            <person name="Kim S.W."/>
        </authorList>
    </citation>
    <scope>NUCLEOTIDE SEQUENCE [LARGE SCALE GENOMIC DNA]</scope>
    <source>
        <strain evidence="3">MP(T)</strain>
    </source>
</reference>
<sequence length="366" mass="42018">MSGNKLKDDNDTKKNARSILDDIQESQDKAPAFPQSSQNYDLFATLLGPSGDTEQLSNLLSFWDSIPRYSVSRQIQAAMRNEAGNLPILRKKFQSPAGEICEMELKPARIEVGGEEKDFYPAESEELIEDILRKIFLQQRHGFHDSDRDETWCKFTINMIVKELKAFGKVRSHDEVKQALEIMENCRLTITVNGKQAYSSNILSDKLLQDRAAYRTDSNALSAVKFSSLISRAINKFDYRQYNYADAMSLKQPLARWLFKRLADRFINAGIDAPAYKIIFSEIDRDSGLMHHKLITRRIETLKMAVEELVESGILMRYEMNSVKDGKKIVDAIFMLHASMKFIKEMKAANARQKIIREKAQRISKK</sequence>
<gene>
    <name evidence="2" type="ORF">MAMP_00267</name>
</gene>
<dbReference type="Proteomes" id="UP000003544">
    <property type="component" value="Unassembled WGS sequence"/>
</dbReference>
<protein>
    <submittedName>
        <fullName evidence="2">Replication protein</fullName>
    </submittedName>
</protein>
<dbReference type="EMBL" id="AFIG01000002">
    <property type="protein sequence ID" value="EGL53927.1"/>
    <property type="molecule type" value="Genomic_DNA"/>
</dbReference>
<feature type="compositionally biased region" description="Basic and acidic residues" evidence="1">
    <location>
        <begin position="1"/>
        <end position="14"/>
    </location>
</feature>
<organism evidence="2 3">
    <name type="scientific">Methylophaga aminisulfidivorans MP</name>
    <dbReference type="NCBI Taxonomy" id="1026882"/>
    <lineage>
        <taxon>Bacteria</taxon>
        <taxon>Pseudomonadati</taxon>
        <taxon>Pseudomonadota</taxon>
        <taxon>Gammaproteobacteria</taxon>
        <taxon>Thiotrichales</taxon>
        <taxon>Piscirickettsiaceae</taxon>
        <taxon>Methylophaga</taxon>
    </lineage>
</organism>
<name>F5T131_9GAMM</name>
<accession>F5T131</accession>
<dbReference type="RefSeq" id="WP_007146175.1">
    <property type="nucleotide sequence ID" value="NZ_AFIG01000002.1"/>
</dbReference>